<keyword evidence="10" id="KW-1185">Reference proteome</keyword>
<evidence type="ECO:0000259" key="8">
    <source>
        <dbReference type="PROSITE" id="PS50928"/>
    </source>
</evidence>
<dbReference type="Proteomes" id="UP001596445">
    <property type="component" value="Unassembled WGS sequence"/>
</dbReference>
<name>A0ABD5VZD3_9EURY</name>
<dbReference type="SUPFAM" id="SSF161098">
    <property type="entry name" value="MetI-like"/>
    <property type="match status" value="1"/>
</dbReference>
<organism evidence="9 10">
    <name type="scientific">Halovenus salina</name>
    <dbReference type="NCBI Taxonomy" id="1510225"/>
    <lineage>
        <taxon>Archaea</taxon>
        <taxon>Methanobacteriati</taxon>
        <taxon>Methanobacteriota</taxon>
        <taxon>Stenosarchaea group</taxon>
        <taxon>Halobacteria</taxon>
        <taxon>Halobacteriales</taxon>
        <taxon>Haloarculaceae</taxon>
        <taxon>Halovenus</taxon>
    </lineage>
</organism>
<dbReference type="Pfam" id="PF00528">
    <property type="entry name" value="BPD_transp_1"/>
    <property type="match status" value="1"/>
</dbReference>
<evidence type="ECO:0000256" key="7">
    <source>
        <dbReference type="RuleBase" id="RU363032"/>
    </source>
</evidence>
<comment type="similarity">
    <text evidence="7">Belongs to the binding-protein-dependent transport system permease family.</text>
</comment>
<dbReference type="PANTHER" id="PTHR43163:SF6">
    <property type="entry name" value="DIPEPTIDE TRANSPORT SYSTEM PERMEASE PROTEIN DPPB-RELATED"/>
    <property type="match status" value="1"/>
</dbReference>
<protein>
    <submittedName>
        <fullName evidence="9">ABC transporter permease</fullName>
    </submittedName>
</protein>
<evidence type="ECO:0000256" key="6">
    <source>
        <dbReference type="ARBA" id="ARBA00023136"/>
    </source>
</evidence>
<feature type="transmembrane region" description="Helical" evidence="7">
    <location>
        <begin position="293"/>
        <end position="311"/>
    </location>
</feature>
<keyword evidence="6 7" id="KW-0472">Membrane</keyword>
<evidence type="ECO:0000256" key="3">
    <source>
        <dbReference type="ARBA" id="ARBA00022475"/>
    </source>
</evidence>
<evidence type="ECO:0000256" key="1">
    <source>
        <dbReference type="ARBA" id="ARBA00004651"/>
    </source>
</evidence>
<reference evidence="9 10" key="1">
    <citation type="journal article" date="2019" name="Int. J. Syst. Evol. Microbiol.">
        <title>The Global Catalogue of Microorganisms (GCM) 10K type strain sequencing project: providing services to taxonomists for standard genome sequencing and annotation.</title>
        <authorList>
            <consortium name="The Broad Institute Genomics Platform"/>
            <consortium name="The Broad Institute Genome Sequencing Center for Infectious Disease"/>
            <person name="Wu L."/>
            <person name="Ma J."/>
        </authorList>
    </citation>
    <scope>NUCLEOTIDE SEQUENCE [LARGE SCALE GENOMIC DNA]</scope>
    <source>
        <strain evidence="9 10">JCM 30072</strain>
    </source>
</reference>
<comment type="subcellular location">
    <subcellularLocation>
        <location evidence="1 7">Cell membrane</location>
        <topology evidence="1 7">Multi-pass membrane protein</topology>
    </subcellularLocation>
</comment>
<sequence>MKFARLIAQRIALGLLAAWSVLSLVFLAFAATDDYFLGRQIYREGLLGAGEEAIEQFREAYFAQRGLDGSLVEQYVNWMSNMLTLQWGQSFRTGEPVRGIMQDAVVTTGTYVLPAIVLAIVIALVAGVYTAIRSDTARANGVRSVAYLGLGVPYYWIGALVLTVAGGVRLNAQWIGMHATTIQPIERPFVYETFLPMVLVTIVLVPAVLSYARAYSMQYVAADTTRLVRAKGGGQLAVARHVLRNAAIPLVSLVFTETLALLAIAVFVIEAMFGIEGLGLVFYNAVWIRDMPVMMSGVLVVICFSVVGNILQDLAYSVLDPRVDTGTR</sequence>
<feature type="transmembrane region" description="Helical" evidence="7">
    <location>
        <begin position="250"/>
        <end position="273"/>
    </location>
</feature>
<dbReference type="RefSeq" id="WP_267161356.1">
    <property type="nucleotide sequence ID" value="NZ_CP112972.1"/>
</dbReference>
<keyword evidence="2 7" id="KW-0813">Transport</keyword>
<feature type="domain" description="ABC transmembrane type-1" evidence="8">
    <location>
        <begin position="105"/>
        <end position="312"/>
    </location>
</feature>
<evidence type="ECO:0000313" key="10">
    <source>
        <dbReference type="Proteomes" id="UP001596445"/>
    </source>
</evidence>
<comment type="caution">
    <text evidence="9">The sequence shown here is derived from an EMBL/GenBank/DDBJ whole genome shotgun (WGS) entry which is preliminary data.</text>
</comment>
<feature type="transmembrane region" description="Helical" evidence="7">
    <location>
        <begin position="144"/>
        <end position="168"/>
    </location>
</feature>
<dbReference type="PROSITE" id="PS50928">
    <property type="entry name" value="ABC_TM1"/>
    <property type="match status" value="1"/>
</dbReference>
<keyword evidence="3" id="KW-1003">Cell membrane</keyword>
<dbReference type="GO" id="GO:0005886">
    <property type="term" value="C:plasma membrane"/>
    <property type="evidence" value="ECO:0007669"/>
    <property type="project" value="UniProtKB-SubCell"/>
</dbReference>
<gene>
    <name evidence="9" type="ORF">ACFQQG_11180</name>
</gene>
<accession>A0ABD5VZD3</accession>
<dbReference type="InterPro" id="IPR035906">
    <property type="entry name" value="MetI-like_sf"/>
</dbReference>
<dbReference type="EMBL" id="JBHSZI010000001">
    <property type="protein sequence ID" value="MFC7058640.1"/>
    <property type="molecule type" value="Genomic_DNA"/>
</dbReference>
<feature type="transmembrane region" description="Helical" evidence="7">
    <location>
        <begin position="188"/>
        <end position="209"/>
    </location>
</feature>
<dbReference type="InterPro" id="IPR000515">
    <property type="entry name" value="MetI-like"/>
</dbReference>
<keyword evidence="5 7" id="KW-1133">Transmembrane helix</keyword>
<evidence type="ECO:0000256" key="4">
    <source>
        <dbReference type="ARBA" id="ARBA00022692"/>
    </source>
</evidence>
<feature type="transmembrane region" description="Helical" evidence="7">
    <location>
        <begin position="111"/>
        <end position="132"/>
    </location>
</feature>
<dbReference type="PANTHER" id="PTHR43163">
    <property type="entry name" value="DIPEPTIDE TRANSPORT SYSTEM PERMEASE PROTEIN DPPB-RELATED"/>
    <property type="match status" value="1"/>
</dbReference>
<proteinExistence type="inferred from homology"/>
<evidence type="ECO:0000256" key="5">
    <source>
        <dbReference type="ARBA" id="ARBA00022989"/>
    </source>
</evidence>
<evidence type="ECO:0000313" key="9">
    <source>
        <dbReference type="EMBL" id="MFC7058640.1"/>
    </source>
</evidence>
<evidence type="ECO:0000256" key="2">
    <source>
        <dbReference type="ARBA" id="ARBA00022448"/>
    </source>
</evidence>
<dbReference type="GeneID" id="76630655"/>
<keyword evidence="4 7" id="KW-0812">Transmembrane</keyword>
<dbReference type="AlphaFoldDB" id="A0ABD5VZD3"/>